<keyword evidence="7" id="KW-0472">Membrane</keyword>
<feature type="transmembrane region" description="Helical" evidence="7">
    <location>
        <begin position="124"/>
        <end position="140"/>
    </location>
</feature>
<reference evidence="9" key="1">
    <citation type="journal article" date="2020" name="Nature">
        <title>Giant virus diversity and host interactions through global metagenomics.</title>
        <authorList>
            <person name="Schulz F."/>
            <person name="Roux S."/>
            <person name="Paez-Espino D."/>
            <person name="Jungbluth S."/>
            <person name="Walsh D.A."/>
            <person name="Denef V.J."/>
            <person name="McMahon K.D."/>
            <person name="Konstantinidis K.T."/>
            <person name="Eloe-Fadrosh E.A."/>
            <person name="Kyrpides N.C."/>
            <person name="Woyke T."/>
        </authorList>
    </citation>
    <scope>NUCLEOTIDE SEQUENCE</scope>
    <source>
        <strain evidence="9">GVMAG-M-3300023174-124</strain>
    </source>
</reference>
<evidence type="ECO:0000256" key="5">
    <source>
        <dbReference type="ARBA" id="ARBA00023002"/>
    </source>
</evidence>
<dbReference type="Gene3D" id="1.20.120.310">
    <property type="entry name" value="ERV/ALR sulfhydryl oxidase domain"/>
    <property type="match status" value="1"/>
</dbReference>
<evidence type="ECO:0000313" key="9">
    <source>
        <dbReference type="EMBL" id="QHT11761.1"/>
    </source>
</evidence>
<evidence type="ECO:0000259" key="8">
    <source>
        <dbReference type="PROSITE" id="PS51324"/>
    </source>
</evidence>
<dbReference type="InterPro" id="IPR039799">
    <property type="entry name" value="ALR/ERV"/>
</dbReference>
<proteinExistence type="predicted"/>
<keyword evidence="5" id="KW-0560">Oxidoreductase</keyword>
<comment type="cofactor">
    <cofactor evidence="1">
        <name>FAD</name>
        <dbReference type="ChEBI" id="CHEBI:57692"/>
    </cofactor>
</comment>
<feature type="domain" description="ERV/ALR sulfhydryl oxidase" evidence="8">
    <location>
        <begin position="1"/>
        <end position="103"/>
    </location>
</feature>
<dbReference type="Pfam" id="PF04777">
    <property type="entry name" value="Evr1_Alr"/>
    <property type="match status" value="1"/>
</dbReference>
<keyword evidence="7" id="KW-1133">Transmembrane helix</keyword>
<evidence type="ECO:0000256" key="4">
    <source>
        <dbReference type="ARBA" id="ARBA00022827"/>
    </source>
</evidence>
<dbReference type="PROSITE" id="PS51324">
    <property type="entry name" value="ERV_ALR"/>
    <property type="match status" value="1"/>
</dbReference>
<dbReference type="EC" id="1.8.3.2" evidence="2"/>
<dbReference type="PANTHER" id="PTHR12645:SF0">
    <property type="entry name" value="FAD-LINKED SULFHYDRYL OXIDASE ALR"/>
    <property type="match status" value="1"/>
</dbReference>
<evidence type="ECO:0000256" key="7">
    <source>
        <dbReference type="SAM" id="Phobius"/>
    </source>
</evidence>
<dbReference type="InterPro" id="IPR017905">
    <property type="entry name" value="ERV/ALR_sulphydryl_oxidase"/>
</dbReference>
<keyword evidence="4" id="KW-0274">FAD</keyword>
<dbReference type="AlphaFoldDB" id="A0A6C0D5D1"/>
<keyword evidence="6" id="KW-1015">Disulfide bond</keyword>
<protein>
    <recommendedName>
        <fullName evidence="2">thiol oxidase</fullName>
        <ecNumber evidence="2">1.8.3.2</ecNumber>
    </recommendedName>
</protein>
<accession>A0A6C0D5D1</accession>
<keyword evidence="7" id="KW-0812">Transmembrane</keyword>
<evidence type="ECO:0000256" key="6">
    <source>
        <dbReference type="ARBA" id="ARBA00023157"/>
    </source>
</evidence>
<name>A0A6C0D5D1_9ZZZZ</name>
<dbReference type="EMBL" id="MN739538">
    <property type="protein sequence ID" value="QHT11761.1"/>
    <property type="molecule type" value="Genomic_DNA"/>
</dbReference>
<evidence type="ECO:0000256" key="2">
    <source>
        <dbReference type="ARBA" id="ARBA00012512"/>
    </source>
</evidence>
<dbReference type="InterPro" id="IPR036774">
    <property type="entry name" value="ERV/ALR_sulphydryl_oxid_sf"/>
</dbReference>
<dbReference type="PANTHER" id="PTHR12645">
    <property type="entry name" value="ALR/ERV"/>
    <property type="match status" value="1"/>
</dbReference>
<dbReference type="GO" id="GO:0016971">
    <property type="term" value="F:flavin-dependent sulfhydryl oxidase activity"/>
    <property type="evidence" value="ECO:0007669"/>
    <property type="project" value="InterPro"/>
</dbReference>
<keyword evidence="3" id="KW-0285">Flavoprotein</keyword>
<evidence type="ECO:0000256" key="3">
    <source>
        <dbReference type="ARBA" id="ARBA00022630"/>
    </source>
</evidence>
<evidence type="ECO:0000256" key="1">
    <source>
        <dbReference type="ARBA" id="ARBA00001974"/>
    </source>
</evidence>
<dbReference type="SUPFAM" id="SSF69000">
    <property type="entry name" value="FAD-dependent thiol oxidase"/>
    <property type="match status" value="1"/>
</dbReference>
<dbReference type="GO" id="GO:0050660">
    <property type="term" value="F:flavin adenine dinucleotide binding"/>
    <property type="evidence" value="ECO:0007669"/>
    <property type="project" value="TreeGrafter"/>
</dbReference>
<dbReference type="GO" id="GO:0005739">
    <property type="term" value="C:mitochondrion"/>
    <property type="evidence" value="ECO:0007669"/>
    <property type="project" value="TreeGrafter"/>
</dbReference>
<sequence length="141" mass="17114">MQYEPSVWGPHFWFFIHTLAYSYPEHPNAITKRKYYDVIQNLPIFIPVVEMGNRFSELLDKYPVSPYLDSRESFIRWTIFIHNKINKMIGKEELTFAEAYHKYADEYKIKPIYLAEKLRIKKHYLYFAAILLCMVLIYLYI</sequence>
<organism evidence="9">
    <name type="scientific">viral metagenome</name>
    <dbReference type="NCBI Taxonomy" id="1070528"/>
    <lineage>
        <taxon>unclassified sequences</taxon>
        <taxon>metagenomes</taxon>
        <taxon>organismal metagenomes</taxon>
    </lineage>
</organism>